<dbReference type="AlphaFoldDB" id="A0A0V0GI32"/>
<feature type="non-terminal residue" evidence="1">
    <location>
        <position position="1"/>
    </location>
</feature>
<proteinExistence type="predicted"/>
<evidence type="ECO:0000313" key="1">
    <source>
        <dbReference type="EMBL" id="JAP07587.1"/>
    </source>
</evidence>
<dbReference type="EMBL" id="GEDG01038451">
    <property type="protein sequence ID" value="JAP07587.1"/>
    <property type="molecule type" value="Transcribed_RNA"/>
</dbReference>
<accession>A0A0V0GI32</accession>
<reference evidence="1" key="1">
    <citation type="submission" date="2015-12" db="EMBL/GenBank/DDBJ databases">
        <title>Gene expression during late stages of embryo sac development: a critical building block for successful pollen-pistil interactions.</title>
        <authorList>
            <person name="Liu Y."/>
            <person name="Joly V."/>
            <person name="Sabar M."/>
            <person name="Matton D.P."/>
        </authorList>
    </citation>
    <scope>NUCLEOTIDE SEQUENCE</scope>
</reference>
<name>A0A0V0GI32_SOLCH</name>
<sequence length="71" mass="8547">TEFYFLVEYLRYDFSSLLYHSHRCRHCHRLSIIYSTYMSIYCSPVMAPFVPHIQFFICLTDFGKIQTRPVG</sequence>
<protein>
    <submittedName>
        <fullName evidence="1">Putative ovule protein</fullName>
    </submittedName>
</protein>
<organism evidence="1">
    <name type="scientific">Solanum chacoense</name>
    <name type="common">Chaco potato</name>
    <dbReference type="NCBI Taxonomy" id="4108"/>
    <lineage>
        <taxon>Eukaryota</taxon>
        <taxon>Viridiplantae</taxon>
        <taxon>Streptophyta</taxon>
        <taxon>Embryophyta</taxon>
        <taxon>Tracheophyta</taxon>
        <taxon>Spermatophyta</taxon>
        <taxon>Magnoliopsida</taxon>
        <taxon>eudicotyledons</taxon>
        <taxon>Gunneridae</taxon>
        <taxon>Pentapetalae</taxon>
        <taxon>asterids</taxon>
        <taxon>lamiids</taxon>
        <taxon>Solanales</taxon>
        <taxon>Solanaceae</taxon>
        <taxon>Solanoideae</taxon>
        <taxon>Solaneae</taxon>
        <taxon>Solanum</taxon>
    </lineage>
</organism>